<keyword evidence="2" id="KW-1185">Reference proteome</keyword>
<proteinExistence type="predicted"/>
<reference evidence="1" key="1">
    <citation type="submission" date="2024-03" db="EMBL/GenBank/DDBJ databases">
        <authorList>
            <consortium name="ELIXIR-Norway"/>
            <consortium name="Elixir Norway"/>
        </authorList>
    </citation>
    <scope>NUCLEOTIDE SEQUENCE</scope>
</reference>
<name>A0ABP1BHM5_9BRYO</name>
<protein>
    <submittedName>
        <fullName evidence="1">Uncharacterized protein</fullName>
    </submittedName>
</protein>
<gene>
    <name evidence="1" type="ORF">CSSPJE1EN2_LOCUS17045</name>
</gene>
<dbReference type="EMBL" id="OZ023705">
    <property type="protein sequence ID" value="CAK9874796.1"/>
    <property type="molecule type" value="Genomic_DNA"/>
</dbReference>
<evidence type="ECO:0000313" key="2">
    <source>
        <dbReference type="Proteomes" id="UP001497522"/>
    </source>
</evidence>
<dbReference type="Proteomes" id="UP001497522">
    <property type="component" value="Chromosome 4"/>
</dbReference>
<evidence type="ECO:0000313" key="1">
    <source>
        <dbReference type="EMBL" id="CAK9874796.1"/>
    </source>
</evidence>
<sequence length="68" mass="7505">MLAAVGSLLIAARQQAVWQLFSSSAENKTVRIGDAFRADYYDLSSFFLLLRSHTLICGLVCDHQSAAR</sequence>
<accession>A0ABP1BHM5</accession>
<organism evidence="1 2">
    <name type="scientific">Sphagnum jensenii</name>
    <dbReference type="NCBI Taxonomy" id="128206"/>
    <lineage>
        <taxon>Eukaryota</taxon>
        <taxon>Viridiplantae</taxon>
        <taxon>Streptophyta</taxon>
        <taxon>Embryophyta</taxon>
        <taxon>Bryophyta</taxon>
        <taxon>Sphagnophytina</taxon>
        <taxon>Sphagnopsida</taxon>
        <taxon>Sphagnales</taxon>
        <taxon>Sphagnaceae</taxon>
        <taxon>Sphagnum</taxon>
    </lineage>
</organism>